<evidence type="ECO:0000256" key="2">
    <source>
        <dbReference type="ARBA" id="ARBA00022475"/>
    </source>
</evidence>
<evidence type="ECO:0000256" key="4">
    <source>
        <dbReference type="ARBA" id="ARBA00022989"/>
    </source>
</evidence>
<dbReference type="GO" id="GO:0005886">
    <property type="term" value="C:plasma membrane"/>
    <property type="evidence" value="ECO:0007669"/>
    <property type="project" value="UniProtKB-SubCell"/>
</dbReference>
<keyword evidence="4 6" id="KW-1133">Transmembrane helix</keyword>
<keyword evidence="3 6" id="KW-0812">Transmembrane</keyword>
<dbReference type="EMBL" id="AGBW02007655">
    <property type="protein sequence ID" value="OWR54815.1"/>
    <property type="molecule type" value="Genomic_DNA"/>
</dbReference>
<feature type="transmembrane region" description="Helical" evidence="6">
    <location>
        <begin position="48"/>
        <end position="69"/>
    </location>
</feature>
<gene>
    <name evidence="7" type="ORF">KGM_212736</name>
</gene>
<feature type="transmembrane region" description="Helical" evidence="6">
    <location>
        <begin position="143"/>
        <end position="163"/>
    </location>
</feature>
<proteinExistence type="predicted"/>
<evidence type="ECO:0000313" key="8">
    <source>
        <dbReference type="Proteomes" id="UP000007151"/>
    </source>
</evidence>
<feature type="transmembrane region" description="Helical" evidence="6">
    <location>
        <begin position="81"/>
        <end position="107"/>
    </location>
</feature>
<name>A0A212FM45_DANPL</name>
<keyword evidence="8" id="KW-1185">Reference proteome</keyword>
<evidence type="ECO:0000256" key="5">
    <source>
        <dbReference type="ARBA" id="ARBA00023136"/>
    </source>
</evidence>
<evidence type="ECO:0000256" key="1">
    <source>
        <dbReference type="ARBA" id="ARBA00004651"/>
    </source>
</evidence>
<dbReference type="Proteomes" id="UP000007151">
    <property type="component" value="Unassembled WGS sequence"/>
</dbReference>
<comment type="subcellular location">
    <subcellularLocation>
        <location evidence="1">Cell membrane</location>
        <topology evidence="1">Multi-pass membrane protein</topology>
    </subcellularLocation>
</comment>
<evidence type="ECO:0000256" key="6">
    <source>
        <dbReference type="SAM" id="Phobius"/>
    </source>
</evidence>
<accession>A0A212FM45</accession>
<organism evidence="7 8">
    <name type="scientific">Danaus plexippus plexippus</name>
    <dbReference type="NCBI Taxonomy" id="278856"/>
    <lineage>
        <taxon>Eukaryota</taxon>
        <taxon>Metazoa</taxon>
        <taxon>Ecdysozoa</taxon>
        <taxon>Arthropoda</taxon>
        <taxon>Hexapoda</taxon>
        <taxon>Insecta</taxon>
        <taxon>Pterygota</taxon>
        <taxon>Neoptera</taxon>
        <taxon>Endopterygota</taxon>
        <taxon>Lepidoptera</taxon>
        <taxon>Glossata</taxon>
        <taxon>Ditrysia</taxon>
        <taxon>Papilionoidea</taxon>
        <taxon>Nymphalidae</taxon>
        <taxon>Danainae</taxon>
        <taxon>Danaini</taxon>
        <taxon>Danaina</taxon>
        <taxon>Danaus</taxon>
        <taxon>Danaus</taxon>
    </lineage>
</organism>
<evidence type="ECO:0000313" key="7">
    <source>
        <dbReference type="EMBL" id="OWR54815.1"/>
    </source>
</evidence>
<dbReference type="Pfam" id="PF08395">
    <property type="entry name" value="7tm_7"/>
    <property type="match status" value="1"/>
</dbReference>
<keyword evidence="5 6" id="KW-0472">Membrane</keyword>
<keyword evidence="7" id="KW-0675">Receptor</keyword>
<comment type="caution">
    <text evidence="7">The sequence shown here is derived from an EMBL/GenBank/DDBJ whole genome shotgun (WGS) entry which is preliminary data.</text>
</comment>
<dbReference type="KEGG" id="dpl:KGM_212736"/>
<protein>
    <submittedName>
        <fullName evidence="7">Chemosensory receptor 4</fullName>
    </submittedName>
</protein>
<dbReference type="AlphaFoldDB" id="A0A212FM45"/>
<evidence type="ECO:0000256" key="3">
    <source>
        <dbReference type="ARBA" id="ARBA00022692"/>
    </source>
</evidence>
<sequence length="285" mass="32920">MRVREPLPKCEANGTILTMLRFCRVFSLAPLRFTRVRNGVYRITTSRVLFIFSTPLPIIINALMILLYRSILQTEIQRVNFAFAFVKILLLVVVGAPDVLTTSLAILKGQGRMRNLMSVLNQIQKIRRRIGYDYSLDPSTLKIILIMVGPFILNMSLHVLGLYVDDVVDGISNNESIKPIKFFIYELLWMINHIADILLLIEPFHRMNREMEHTKIVMSKLLNTMSHNTALYYELDNFYQQFTLNLQGLTPLGLCHLNRPLIATIVGFLVTFLSIMNQFKFYEGM</sequence>
<dbReference type="GO" id="GO:0050909">
    <property type="term" value="P:sensory perception of taste"/>
    <property type="evidence" value="ECO:0007669"/>
    <property type="project" value="InterPro"/>
</dbReference>
<dbReference type="InParanoid" id="A0A212FM45"/>
<reference evidence="7 8" key="1">
    <citation type="journal article" date="2011" name="Cell">
        <title>The monarch butterfly genome yields insights into long-distance migration.</title>
        <authorList>
            <person name="Zhan S."/>
            <person name="Merlin C."/>
            <person name="Boore J.L."/>
            <person name="Reppert S.M."/>
        </authorList>
    </citation>
    <scope>NUCLEOTIDE SEQUENCE [LARGE SCALE GENOMIC DNA]</scope>
    <source>
        <strain evidence="7">F-2</strain>
    </source>
</reference>
<feature type="transmembrane region" description="Helical" evidence="6">
    <location>
        <begin position="183"/>
        <end position="201"/>
    </location>
</feature>
<keyword evidence="2" id="KW-1003">Cell membrane</keyword>
<dbReference type="InterPro" id="IPR013604">
    <property type="entry name" value="7TM_chemorcpt"/>
</dbReference>
<feature type="transmembrane region" description="Helical" evidence="6">
    <location>
        <begin position="261"/>
        <end position="279"/>
    </location>
</feature>